<proteinExistence type="predicted"/>
<keyword evidence="2" id="KW-0238">DNA-binding</keyword>
<sequence>MKSLRFKGFGNYIKIHTENATPLVVLEKLSNIEEKLPQQQFIRTHKSYIVNITHIKQVEGNMIKCADKIIPISGSYRQNFEAFIQRKIS</sequence>
<name>A0ABU5QE03_9BACT</name>
<evidence type="ECO:0000259" key="1">
    <source>
        <dbReference type="PROSITE" id="PS50930"/>
    </source>
</evidence>
<keyword evidence="3" id="KW-1185">Reference proteome</keyword>
<accession>A0ABU5QE03</accession>
<dbReference type="GO" id="GO:0003677">
    <property type="term" value="F:DNA binding"/>
    <property type="evidence" value="ECO:0007669"/>
    <property type="project" value="UniProtKB-KW"/>
</dbReference>
<dbReference type="Gene3D" id="2.40.50.1020">
    <property type="entry name" value="LytTr DNA-binding domain"/>
    <property type="match status" value="1"/>
</dbReference>
<dbReference type="InterPro" id="IPR046947">
    <property type="entry name" value="LytR-like"/>
</dbReference>
<dbReference type="PANTHER" id="PTHR37299">
    <property type="entry name" value="TRANSCRIPTIONAL REGULATOR-RELATED"/>
    <property type="match status" value="1"/>
</dbReference>
<dbReference type="Proteomes" id="UP001302949">
    <property type="component" value="Unassembled WGS sequence"/>
</dbReference>
<dbReference type="RefSeq" id="WP_323298268.1">
    <property type="nucleotide sequence ID" value="NZ_JAYFUM010000023.1"/>
</dbReference>
<dbReference type="PANTHER" id="PTHR37299:SF1">
    <property type="entry name" value="STAGE 0 SPORULATION PROTEIN A HOMOLOG"/>
    <property type="match status" value="1"/>
</dbReference>
<dbReference type="Pfam" id="PF04397">
    <property type="entry name" value="LytTR"/>
    <property type="match status" value="1"/>
</dbReference>
<evidence type="ECO:0000313" key="3">
    <source>
        <dbReference type="Proteomes" id="UP001302949"/>
    </source>
</evidence>
<dbReference type="SMART" id="SM00850">
    <property type="entry name" value="LytTR"/>
    <property type="match status" value="1"/>
</dbReference>
<feature type="domain" description="HTH LytTR-type" evidence="1">
    <location>
        <begin position="1"/>
        <end position="59"/>
    </location>
</feature>
<gene>
    <name evidence="2" type="ORF">VB248_18140</name>
</gene>
<dbReference type="EMBL" id="JAYFUM010000023">
    <property type="protein sequence ID" value="MEA5141078.1"/>
    <property type="molecule type" value="Genomic_DNA"/>
</dbReference>
<comment type="caution">
    <text evidence="2">The sequence shown here is derived from an EMBL/GenBank/DDBJ whole genome shotgun (WGS) entry which is preliminary data.</text>
</comment>
<evidence type="ECO:0000313" key="2">
    <source>
        <dbReference type="EMBL" id="MEA5141078.1"/>
    </source>
</evidence>
<organism evidence="2 3">
    <name type="scientific">Arcicella rigui</name>
    <dbReference type="NCBI Taxonomy" id="797020"/>
    <lineage>
        <taxon>Bacteria</taxon>
        <taxon>Pseudomonadati</taxon>
        <taxon>Bacteroidota</taxon>
        <taxon>Cytophagia</taxon>
        <taxon>Cytophagales</taxon>
        <taxon>Flectobacillaceae</taxon>
        <taxon>Arcicella</taxon>
    </lineage>
</organism>
<dbReference type="PROSITE" id="PS50930">
    <property type="entry name" value="HTH_LYTTR"/>
    <property type="match status" value="1"/>
</dbReference>
<protein>
    <submittedName>
        <fullName evidence="2">LytTR family DNA-binding domain-containing protein</fullName>
    </submittedName>
</protein>
<reference evidence="2 3" key="1">
    <citation type="submission" date="2023-12" db="EMBL/GenBank/DDBJ databases">
        <title>Novel species of the genus Arcicella isolated from rivers.</title>
        <authorList>
            <person name="Lu H."/>
        </authorList>
    </citation>
    <scope>NUCLEOTIDE SEQUENCE [LARGE SCALE GENOMIC DNA]</scope>
    <source>
        <strain evidence="2 3">KCTC 23307</strain>
    </source>
</reference>
<dbReference type="InterPro" id="IPR007492">
    <property type="entry name" value="LytTR_DNA-bd_dom"/>
</dbReference>